<feature type="domain" description="Fibronectin type-III" evidence="11">
    <location>
        <begin position="807"/>
        <end position="906"/>
    </location>
</feature>
<dbReference type="InterPro" id="IPR013098">
    <property type="entry name" value="Ig_I-set"/>
</dbReference>
<keyword evidence="6 9" id="KW-0472">Membrane</keyword>
<dbReference type="InterPro" id="IPR036179">
    <property type="entry name" value="Ig-like_dom_sf"/>
</dbReference>
<dbReference type="EMBL" id="WJQU01000001">
    <property type="protein sequence ID" value="KAJ6647382.1"/>
    <property type="molecule type" value="Genomic_DNA"/>
</dbReference>
<evidence type="ECO:0000256" key="5">
    <source>
        <dbReference type="ARBA" id="ARBA00022989"/>
    </source>
</evidence>
<dbReference type="SUPFAM" id="SSF48726">
    <property type="entry name" value="Immunoglobulin"/>
    <property type="match status" value="5"/>
</dbReference>
<evidence type="ECO:0000256" key="6">
    <source>
        <dbReference type="ARBA" id="ARBA00023136"/>
    </source>
</evidence>
<dbReference type="InterPro" id="IPR003961">
    <property type="entry name" value="FN3_dom"/>
</dbReference>
<dbReference type="InterPro" id="IPR036116">
    <property type="entry name" value="FN3_sf"/>
</dbReference>
<dbReference type="FunFam" id="2.60.40.10:FF:000026">
    <property type="entry name" value="roundabout homolog 2 isoform X1"/>
    <property type="match status" value="1"/>
</dbReference>
<feature type="domain" description="Ig-like" evidence="10">
    <location>
        <begin position="96"/>
        <end position="188"/>
    </location>
</feature>
<reference evidence="12" key="1">
    <citation type="submission" date="2022-07" db="EMBL/GenBank/DDBJ databases">
        <authorList>
            <person name="Trinca V."/>
            <person name="Uliana J.V.C."/>
            <person name="Torres T.T."/>
            <person name="Ward R.J."/>
            <person name="Monesi N."/>
        </authorList>
    </citation>
    <scope>NUCLEOTIDE SEQUENCE</scope>
    <source>
        <strain evidence="12">HSMRA1968</strain>
        <tissue evidence="12">Whole embryos</tissue>
    </source>
</reference>
<dbReference type="InterPro" id="IPR007110">
    <property type="entry name" value="Ig-like_dom"/>
</dbReference>
<feature type="domain" description="Fibronectin type-III" evidence="11">
    <location>
        <begin position="593"/>
        <end position="688"/>
    </location>
</feature>
<evidence type="ECO:0000313" key="12">
    <source>
        <dbReference type="EMBL" id="KAJ6647382.1"/>
    </source>
</evidence>
<dbReference type="Pfam" id="PF07679">
    <property type="entry name" value="I-set"/>
    <property type="match status" value="2"/>
</dbReference>
<evidence type="ECO:0000259" key="11">
    <source>
        <dbReference type="PROSITE" id="PS50853"/>
    </source>
</evidence>
<dbReference type="GO" id="GO:0030424">
    <property type="term" value="C:axon"/>
    <property type="evidence" value="ECO:0007669"/>
    <property type="project" value="TreeGrafter"/>
</dbReference>
<evidence type="ECO:0000256" key="8">
    <source>
        <dbReference type="ARBA" id="ARBA00023319"/>
    </source>
</evidence>
<dbReference type="GO" id="GO:0098609">
    <property type="term" value="P:cell-cell adhesion"/>
    <property type="evidence" value="ECO:0007669"/>
    <property type="project" value="TreeGrafter"/>
</dbReference>
<feature type="domain" description="Ig-like" evidence="10">
    <location>
        <begin position="484"/>
        <end position="570"/>
    </location>
</feature>
<evidence type="ECO:0000256" key="7">
    <source>
        <dbReference type="ARBA" id="ARBA00023157"/>
    </source>
</evidence>
<dbReference type="Gene3D" id="2.60.40.10">
    <property type="entry name" value="Immunoglobulins"/>
    <property type="match status" value="8"/>
</dbReference>
<dbReference type="SUPFAM" id="SSF49265">
    <property type="entry name" value="Fibronectin type III"/>
    <property type="match status" value="2"/>
</dbReference>
<sequence length="1141" mass="126604">MVTIMNVTCAEERLLETNTQFYLLAGDKRQTRFFYRSLPENGKTSSMERGVQHSSKTIKTNFIVSLFEYIYLPLYIGCNDTATMENQFNHITLEYPRITEHPMDVMVPRHDPATLNCKADGSPPVVIEWYKDGEKLKVESGSHRMVLPAGGLFFLKVVHSRRESDSGVYWCEARNELGTVRSRNATLNVAVLREDFRLEPQNTRVAQGETALMECGPPKGSPEPVITWRKNGQTMDLTNSKRVRIVDGGNLAIQDARQSDDGRYQCVVRNIAGVRESSVAFLKVHVKPFLIRGPQNQTSIVGSSVTFQCRVGGEPLPDVLWRRSASGGNMPLGRVQILEDRSLRLDGVTLDDMGEYSCEADNAVGSVTATGTLFVHSPPKFVIRPKTHISEIGKEALFECQATGYPKPTIFWSIEGNRTLMFPGTKYGNIEISTTPEGRSVLSILRVQRYDAGKIIVCSSVNSVGSVSSRVVLSLNTQDDRPPPIITLGPTNQTLPLKSVAALPCKSIGTPTPIISWYLDGIPVVLSDRITLSDDGTLTITDLKKDDDAGLYTCVSSSRSGKSTWSAYLKLEMPTNPNIKFYRAPEPTTYPGQPGKPQIVEKTENGVTIAWTRSNKVGASSLLGYTVEMFGRNDTDGWVPVATRLQNTTYTQIGLTAGISYYFVVRAENKHGLSTPSQLSEPVTVGMNEFNIGLDLSEARASLLSGDVVELTNATSTEPTSMKLVWEIINGKYVEGFYIYARQIDSLNETYKMLTVLNGGGASTCTVTSLLKYTLYEFFIVPFYKTVEGKPSNSRISRTLEDVPSEPPSHMEALLLNSSAVYLKWKQPAMQAHNGILISYSIIVSGIDTALNKSRVLTNVTIEANTPTLLLANLTEGVTYTVSVAAVNNAGIGPYSSPATLRLDPITKRLDQSSSQRFPINHNHMDDFLTQPWFIALLCSILVVMILTFFAMVFVKRKHMLMKQSALSSIRDARTNGVLKISSLSRNGNGFWLDTTGMVWRQTEIPKDQIADYAPVCTVPPPRDADTNRCDYSNYPADYAEVSTFRKSPSECSGSRSPAPYATTTLVGATRLTNFKHNSHHNMYFSNELYPQTNRSVYSESYFNPKEKVMEEKTMASSIRSNDKCNNIVMTYRIYTHKNTK</sequence>
<evidence type="ECO:0000256" key="4">
    <source>
        <dbReference type="ARBA" id="ARBA00022737"/>
    </source>
</evidence>
<keyword evidence="2 9" id="KW-0812">Transmembrane</keyword>
<dbReference type="InterPro" id="IPR013783">
    <property type="entry name" value="Ig-like_fold"/>
</dbReference>
<accession>A0A9Q0NCE1</accession>
<dbReference type="PANTHER" id="PTHR44170">
    <property type="entry name" value="PROTEIN SIDEKICK"/>
    <property type="match status" value="1"/>
</dbReference>
<evidence type="ECO:0000256" key="3">
    <source>
        <dbReference type="ARBA" id="ARBA00022729"/>
    </source>
</evidence>
<keyword evidence="7" id="KW-1015">Disulfide bond</keyword>
<dbReference type="FunFam" id="2.60.40.10:FF:000948">
    <property type="entry name" value="Roundabout 1"/>
    <property type="match status" value="1"/>
</dbReference>
<proteinExistence type="predicted"/>
<keyword evidence="5 9" id="KW-1133">Transmembrane helix</keyword>
<dbReference type="SMART" id="SM00060">
    <property type="entry name" value="FN3"/>
    <property type="match status" value="3"/>
</dbReference>
<dbReference type="PROSITE" id="PS50853">
    <property type="entry name" value="FN3"/>
    <property type="match status" value="3"/>
</dbReference>
<dbReference type="InterPro" id="IPR003598">
    <property type="entry name" value="Ig_sub2"/>
</dbReference>
<gene>
    <name evidence="12" type="primary">ROBO2_0</name>
    <name evidence="12" type="ORF">Bhyg_02604</name>
</gene>
<name>A0A9Q0NCE1_9DIPT</name>
<comment type="caution">
    <text evidence="12">The sequence shown here is derived from an EMBL/GenBank/DDBJ whole genome shotgun (WGS) entry which is preliminary data.</text>
</comment>
<feature type="domain" description="Ig-like" evidence="10">
    <location>
        <begin position="288"/>
        <end position="374"/>
    </location>
</feature>
<dbReference type="FunFam" id="2.60.40.10:FF:000008">
    <property type="entry name" value="roundabout homolog 2 isoform X2"/>
    <property type="match status" value="1"/>
</dbReference>
<dbReference type="CDD" id="cd00063">
    <property type="entry name" value="FN3"/>
    <property type="match status" value="3"/>
</dbReference>
<dbReference type="AlphaFoldDB" id="A0A9Q0NCE1"/>
<feature type="transmembrane region" description="Helical" evidence="9">
    <location>
        <begin position="933"/>
        <end position="955"/>
    </location>
</feature>
<dbReference type="GO" id="GO:0005886">
    <property type="term" value="C:plasma membrane"/>
    <property type="evidence" value="ECO:0007669"/>
    <property type="project" value="TreeGrafter"/>
</dbReference>
<keyword evidence="8" id="KW-0393">Immunoglobulin domain</keyword>
<keyword evidence="4" id="KW-0677">Repeat</keyword>
<dbReference type="OrthoDB" id="428111at2759"/>
<dbReference type="FunFam" id="2.60.40.10:FF:001167">
    <property type="entry name" value="Roundabout 2, isoform B"/>
    <property type="match status" value="1"/>
</dbReference>
<dbReference type="FunFam" id="2.60.40.10:FF:001603">
    <property type="entry name" value="Roundabout 2"/>
    <property type="match status" value="1"/>
</dbReference>
<organism evidence="12 13">
    <name type="scientific">Pseudolycoriella hygida</name>
    <dbReference type="NCBI Taxonomy" id="35572"/>
    <lineage>
        <taxon>Eukaryota</taxon>
        <taxon>Metazoa</taxon>
        <taxon>Ecdysozoa</taxon>
        <taxon>Arthropoda</taxon>
        <taxon>Hexapoda</taxon>
        <taxon>Insecta</taxon>
        <taxon>Pterygota</taxon>
        <taxon>Neoptera</taxon>
        <taxon>Endopterygota</taxon>
        <taxon>Diptera</taxon>
        <taxon>Nematocera</taxon>
        <taxon>Sciaroidea</taxon>
        <taxon>Sciaridae</taxon>
        <taxon>Pseudolycoriella</taxon>
    </lineage>
</organism>
<evidence type="ECO:0000256" key="2">
    <source>
        <dbReference type="ARBA" id="ARBA00022692"/>
    </source>
</evidence>
<evidence type="ECO:0000256" key="9">
    <source>
        <dbReference type="SAM" id="Phobius"/>
    </source>
</evidence>
<protein>
    <submittedName>
        <fullName evidence="12">Roundabout like 2</fullName>
    </submittedName>
</protein>
<dbReference type="Pfam" id="PF00041">
    <property type="entry name" value="fn3"/>
    <property type="match status" value="2"/>
</dbReference>
<evidence type="ECO:0000313" key="13">
    <source>
        <dbReference type="Proteomes" id="UP001151699"/>
    </source>
</evidence>
<feature type="domain" description="Ig-like" evidence="10">
    <location>
        <begin position="379"/>
        <end position="474"/>
    </location>
</feature>
<feature type="domain" description="Ig-like" evidence="10">
    <location>
        <begin position="194"/>
        <end position="280"/>
    </location>
</feature>
<dbReference type="GO" id="GO:0007411">
    <property type="term" value="P:axon guidance"/>
    <property type="evidence" value="ECO:0007669"/>
    <property type="project" value="TreeGrafter"/>
</dbReference>
<keyword evidence="3" id="KW-0732">Signal</keyword>
<evidence type="ECO:0000259" key="10">
    <source>
        <dbReference type="PROSITE" id="PS50835"/>
    </source>
</evidence>
<comment type="subcellular location">
    <subcellularLocation>
        <location evidence="1">Membrane</location>
        <topology evidence="1">Single-pass membrane protein</topology>
    </subcellularLocation>
</comment>
<dbReference type="PANTHER" id="PTHR44170:SF52">
    <property type="entry name" value="PROTEIN SAX-3"/>
    <property type="match status" value="1"/>
</dbReference>
<dbReference type="PROSITE" id="PS50835">
    <property type="entry name" value="IG_LIKE"/>
    <property type="match status" value="5"/>
</dbReference>
<keyword evidence="13" id="KW-1185">Reference proteome</keyword>
<dbReference type="Proteomes" id="UP001151699">
    <property type="component" value="Chromosome A"/>
</dbReference>
<dbReference type="SMART" id="SM00409">
    <property type="entry name" value="IG"/>
    <property type="match status" value="5"/>
</dbReference>
<feature type="domain" description="Fibronectin type-III" evidence="11">
    <location>
        <begin position="707"/>
        <end position="802"/>
    </location>
</feature>
<dbReference type="InterPro" id="IPR003599">
    <property type="entry name" value="Ig_sub"/>
</dbReference>
<dbReference type="FunFam" id="2.60.40.10:FF:000032">
    <property type="entry name" value="palladin isoform X1"/>
    <property type="match status" value="1"/>
</dbReference>
<dbReference type="Pfam" id="PF13927">
    <property type="entry name" value="Ig_3"/>
    <property type="match status" value="3"/>
</dbReference>
<evidence type="ECO:0000256" key="1">
    <source>
        <dbReference type="ARBA" id="ARBA00004167"/>
    </source>
</evidence>
<dbReference type="SMART" id="SM00408">
    <property type="entry name" value="IGc2"/>
    <property type="match status" value="5"/>
</dbReference>